<dbReference type="InterPro" id="IPR018677">
    <property type="entry name" value="DUF2157"/>
</dbReference>
<feature type="domain" description="DUF2157" evidence="2">
    <location>
        <begin position="12"/>
        <end position="152"/>
    </location>
</feature>
<feature type="transmembrane region" description="Helical" evidence="1">
    <location>
        <begin position="330"/>
        <end position="350"/>
    </location>
</feature>
<dbReference type="AlphaFoldDB" id="A0AAP2E0Q7"/>
<feature type="transmembrane region" description="Helical" evidence="1">
    <location>
        <begin position="205"/>
        <end position="223"/>
    </location>
</feature>
<keyword evidence="4" id="KW-1185">Reference proteome</keyword>
<evidence type="ECO:0000313" key="3">
    <source>
        <dbReference type="EMBL" id="MBT1710866.1"/>
    </source>
</evidence>
<gene>
    <name evidence="3" type="ORF">KK062_21670</name>
</gene>
<evidence type="ECO:0000313" key="4">
    <source>
        <dbReference type="Proteomes" id="UP001319080"/>
    </source>
</evidence>
<proteinExistence type="predicted"/>
<evidence type="ECO:0000256" key="1">
    <source>
        <dbReference type="SAM" id="Phobius"/>
    </source>
</evidence>
<dbReference type="EMBL" id="JAHESE010000027">
    <property type="protein sequence ID" value="MBT1710866.1"/>
    <property type="molecule type" value="Genomic_DNA"/>
</dbReference>
<feature type="transmembrane region" description="Helical" evidence="1">
    <location>
        <begin position="404"/>
        <end position="426"/>
    </location>
</feature>
<feature type="transmembrane region" description="Helical" evidence="1">
    <location>
        <begin position="303"/>
        <end position="323"/>
    </location>
</feature>
<dbReference type="RefSeq" id="WP_254086442.1">
    <property type="nucleotide sequence ID" value="NZ_JAHESE010000027.1"/>
</dbReference>
<keyword evidence="1" id="KW-0812">Transmembrane</keyword>
<feature type="transmembrane region" description="Helical" evidence="1">
    <location>
        <begin position="356"/>
        <end position="374"/>
    </location>
</feature>
<keyword evidence="1" id="KW-1133">Transmembrane helix</keyword>
<sequence length="433" mass="48461">MSKSFVKELAELEQASVITPDTAARIRAYYAQKPEHAANRLVIVFGILGALLTGLGVILIIAHNWDVLGKAPKLALALLPLLVGQAVCAFTLFKKADNTAWREGSATFLFLSIGAAIAIVSQVYQIDGELSEFLLVWMLLAFPIQYILRSSVASMLLLGGITWYGCNVAYFERPAGVAWWYFALLAVSCPYYYRLYRDHSESNFFAFHAWLLPLSLLFTFGMFNHLFLANADEELTALLYVNLMSLLVLIGHFEKLRQRRLIVNGFLICGSLGTIGMLLFLTFDDFWDSVSRMSMSDAVDLRAAAPYWISVVLTAGLLVYMLYRNRDAALNAKVFAFAVVLVLFLVGFTQPQISRILANVAVFVFGVFTIRDGARQNKLSILNYGLFILALLILCRFFDTEMSFVARGLLFIAVGVGFFVTNLRVLRNRRSAY</sequence>
<organism evidence="3 4">
    <name type="scientific">Dawidia cretensis</name>
    <dbReference type="NCBI Taxonomy" id="2782350"/>
    <lineage>
        <taxon>Bacteria</taxon>
        <taxon>Pseudomonadati</taxon>
        <taxon>Bacteroidota</taxon>
        <taxon>Cytophagia</taxon>
        <taxon>Cytophagales</taxon>
        <taxon>Chryseotaleaceae</taxon>
        <taxon>Dawidia</taxon>
    </lineage>
</organism>
<accession>A0AAP2E0Q7</accession>
<protein>
    <submittedName>
        <fullName evidence="3">DUF2157 domain-containing protein</fullName>
    </submittedName>
</protein>
<feature type="transmembrane region" description="Helical" evidence="1">
    <location>
        <begin position="74"/>
        <end position="93"/>
    </location>
</feature>
<feature type="transmembrane region" description="Helical" evidence="1">
    <location>
        <begin position="105"/>
        <end position="124"/>
    </location>
</feature>
<dbReference type="Pfam" id="PF09925">
    <property type="entry name" value="DUF2157"/>
    <property type="match status" value="1"/>
</dbReference>
<reference evidence="3 4" key="1">
    <citation type="submission" date="2021-05" db="EMBL/GenBank/DDBJ databases">
        <title>A Polyphasic approach of four new species of the genus Ohtaekwangia: Ohtaekwangia histidinii sp. nov., Ohtaekwangia cretensis sp. nov., Ohtaekwangia indiensis sp. nov., Ohtaekwangia reichenbachii sp. nov. from diverse environment.</title>
        <authorList>
            <person name="Octaviana S."/>
        </authorList>
    </citation>
    <scope>NUCLEOTIDE SEQUENCE [LARGE SCALE GENOMIC DNA]</scope>
    <source>
        <strain evidence="3 4">PWU5</strain>
    </source>
</reference>
<dbReference type="Proteomes" id="UP001319080">
    <property type="component" value="Unassembled WGS sequence"/>
</dbReference>
<feature type="transmembrane region" description="Helical" evidence="1">
    <location>
        <begin position="155"/>
        <end position="171"/>
    </location>
</feature>
<feature type="transmembrane region" description="Helical" evidence="1">
    <location>
        <begin position="177"/>
        <end position="193"/>
    </location>
</feature>
<evidence type="ECO:0000259" key="2">
    <source>
        <dbReference type="Pfam" id="PF09925"/>
    </source>
</evidence>
<feature type="transmembrane region" description="Helical" evidence="1">
    <location>
        <begin position="41"/>
        <end position="62"/>
    </location>
</feature>
<feature type="transmembrane region" description="Helical" evidence="1">
    <location>
        <begin position="261"/>
        <end position="283"/>
    </location>
</feature>
<name>A0AAP2E0Q7_9BACT</name>
<keyword evidence="1" id="KW-0472">Membrane</keyword>
<feature type="transmembrane region" description="Helical" evidence="1">
    <location>
        <begin position="381"/>
        <end position="398"/>
    </location>
</feature>
<comment type="caution">
    <text evidence="3">The sequence shown here is derived from an EMBL/GenBank/DDBJ whole genome shotgun (WGS) entry which is preliminary data.</text>
</comment>